<protein>
    <submittedName>
        <fullName evidence="2">Type IX secretion system membrane protein PorP/SprF</fullName>
    </submittedName>
</protein>
<keyword evidence="1" id="KW-0732">Signal</keyword>
<name>A0A369IBI1_9BACT</name>
<evidence type="ECO:0000313" key="2">
    <source>
        <dbReference type="EMBL" id="RDB04026.1"/>
    </source>
</evidence>
<dbReference type="Pfam" id="PF11751">
    <property type="entry name" value="PorP_SprF"/>
    <property type="match status" value="1"/>
</dbReference>
<keyword evidence="3" id="KW-1185">Reference proteome</keyword>
<dbReference type="AlphaFoldDB" id="A0A369IBI1"/>
<feature type="signal peptide" evidence="1">
    <location>
        <begin position="1"/>
        <end position="37"/>
    </location>
</feature>
<dbReference type="OrthoDB" id="1118477at2"/>
<dbReference type="NCBIfam" id="TIGR03519">
    <property type="entry name" value="T9SS_PorP_fam"/>
    <property type="match status" value="1"/>
</dbReference>
<dbReference type="EMBL" id="QPIW01000020">
    <property type="protein sequence ID" value="RDB04026.1"/>
    <property type="molecule type" value="Genomic_DNA"/>
</dbReference>
<sequence>MMKKQCLLPTVYRLFSAGNCKLLTACCLFLIAHYTQAQREVQYSQYLVNPIAINPAATGIRENFYFNAVLRRQFVAGIQGLPVTQSFAMDGSVADGKVGLGLQGLNDRVAVNVAVFGSASYIFKLSEFQKISIGALGGINVLPSRSAINIGGGINKALASAGVGIYYQDEMFFGGISMPEILKQSYGYNNTSGLLNYQRPIFLQAGLKMDISEGLNVVPSILITKPEQGKIRTDLNALMHYKNAALVGLSVRLGGVNYVQVLLGYDVSKNIRIGYTYNSRRVEDFYGNSNSVPGAGKGIHEIVFTLQPNPRSN</sequence>
<reference evidence="2 3" key="1">
    <citation type="submission" date="2018-07" db="EMBL/GenBank/DDBJ databases">
        <title>Genome analysis of Runella aurantiaca.</title>
        <authorList>
            <person name="Yang X."/>
        </authorList>
    </citation>
    <scope>NUCLEOTIDE SEQUENCE [LARGE SCALE GENOMIC DNA]</scope>
    <source>
        <strain evidence="2 3">YX9</strain>
    </source>
</reference>
<organism evidence="2 3">
    <name type="scientific">Runella aurantiaca</name>
    <dbReference type="NCBI Taxonomy" id="2282308"/>
    <lineage>
        <taxon>Bacteria</taxon>
        <taxon>Pseudomonadati</taxon>
        <taxon>Bacteroidota</taxon>
        <taxon>Cytophagia</taxon>
        <taxon>Cytophagales</taxon>
        <taxon>Spirosomataceae</taxon>
        <taxon>Runella</taxon>
    </lineage>
</organism>
<feature type="chain" id="PRO_5016802674" evidence="1">
    <location>
        <begin position="38"/>
        <end position="313"/>
    </location>
</feature>
<accession>A0A369IBI1</accession>
<proteinExistence type="predicted"/>
<comment type="caution">
    <text evidence="2">The sequence shown here is derived from an EMBL/GenBank/DDBJ whole genome shotgun (WGS) entry which is preliminary data.</text>
</comment>
<dbReference type="InterPro" id="IPR019861">
    <property type="entry name" value="PorP/SprF_Bacteroidetes"/>
</dbReference>
<dbReference type="Proteomes" id="UP000253141">
    <property type="component" value="Unassembled WGS sequence"/>
</dbReference>
<gene>
    <name evidence="2" type="ORF">DVG78_20820</name>
</gene>
<dbReference type="RefSeq" id="WP_114462968.1">
    <property type="nucleotide sequence ID" value="NZ_QPIW01000020.1"/>
</dbReference>
<evidence type="ECO:0000313" key="3">
    <source>
        <dbReference type="Proteomes" id="UP000253141"/>
    </source>
</evidence>
<evidence type="ECO:0000256" key="1">
    <source>
        <dbReference type="SAM" id="SignalP"/>
    </source>
</evidence>